<dbReference type="PROSITE" id="PS50969">
    <property type="entry name" value="FCP1"/>
    <property type="match status" value="1"/>
</dbReference>
<feature type="compositionally biased region" description="Low complexity" evidence="7">
    <location>
        <begin position="88"/>
        <end position="100"/>
    </location>
</feature>
<name>A0A1Z5JRA0_FISSO</name>
<organism evidence="10 11">
    <name type="scientific">Fistulifera solaris</name>
    <name type="common">Oleaginous diatom</name>
    <dbReference type="NCBI Taxonomy" id="1519565"/>
    <lineage>
        <taxon>Eukaryota</taxon>
        <taxon>Sar</taxon>
        <taxon>Stramenopiles</taxon>
        <taxon>Ochrophyta</taxon>
        <taxon>Bacillariophyta</taxon>
        <taxon>Bacillariophyceae</taxon>
        <taxon>Bacillariophycidae</taxon>
        <taxon>Naviculales</taxon>
        <taxon>Naviculaceae</taxon>
        <taxon>Fistulifera</taxon>
    </lineage>
</organism>
<proteinExistence type="predicted"/>
<comment type="subcellular location">
    <subcellularLocation>
        <location evidence="1">Nucleus</location>
    </subcellularLocation>
</comment>
<feature type="region of interest" description="Disordered" evidence="7">
    <location>
        <begin position="652"/>
        <end position="693"/>
    </location>
</feature>
<evidence type="ECO:0000313" key="10">
    <source>
        <dbReference type="EMBL" id="GAX16298.1"/>
    </source>
</evidence>
<protein>
    <recommendedName>
        <fullName evidence="2">protein-serine/threonine phosphatase</fullName>
        <ecNumber evidence="2">3.1.3.16</ecNumber>
    </recommendedName>
</protein>
<dbReference type="InParanoid" id="A0A1Z5JRA0"/>
<dbReference type="EMBL" id="BDSP01000102">
    <property type="protein sequence ID" value="GAX16298.1"/>
    <property type="molecule type" value="Genomic_DNA"/>
</dbReference>
<dbReference type="InterPro" id="IPR036412">
    <property type="entry name" value="HAD-like_sf"/>
</dbReference>
<sequence>MTTENIVGFVELPSATDKLYCWKVRDGSSVRVGETIGLISKNANESAADLIMSNVVVSAVKSHKRPKRRMRPGDTAVAASEETKTADSITTNSAAESASTSESKQDLCPLICRADGILRIGSPLSTTEGQNSAVVIGYIVKCLHPTVIEGLCAVCGKSMELPTSNNGAYSPEKIDGSVNMSRVTVAGLTVAISESEGQRMAEEDAERLRSQRKLSLVLDLDHTLVHATNDVRAQQYLHREDVRSLVLPIITVSGNGQEQTMPKNNLWIQQHFVKLRPHVKEFLEMALSLYEVGVYTAGTREYAEQITMMLARHLVGATRDQTDLEHLRYQVQSAESEYARHEAKSGGDIDQVNDADHADEVGNQAAETTEGKSRKRKRVTFTASKTDEKTDRVTAEKVTEMKQELEGAERLEVEAQEMRQKLFGSRVVSRTDVGDLGRDVKSLKRVFPCGGTMAVVVDDREDVWANAGEVTGATRKGEPPENLLLVRPYHWQNFVGYADVNNAAGFDLTRSENEGDDESDEQLLWTSDILKRLHTRFYDNISEDKDKTVADVLRSMRQEVLLGGSLVLSGLIPLHKQKVESNGPRPAVLRYAESLGAKVLPNVTSDTTHVVAAKDGTDKILAARQIPGCFVVKASWLMECVWTVKRRDEEKHLLGPSPRSNPANLPANDSDDDDDDYDDDLAAELENEMLNDD</sequence>
<feature type="region of interest" description="Disordered" evidence="7">
    <location>
        <begin position="361"/>
        <end position="391"/>
    </location>
</feature>
<evidence type="ECO:0000256" key="1">
    <source>
        <dbReference type="ARBA" id="ARBA00004123"/>
    </source>
</evidence>
<keyword evidence="4" id="KW-0539">Nucleus</keyword>
<dbReference type="OrthoDB" id="45680at2759"/>
<feature type="domain" description="FCP1 homology" evidence="9">
    <location>
        <begin position="209"/>
        <end position="512"/>
    </location>
</feature>
<keyword evidence="3 10" id="KW-0378">Hydrolase</keyword>
<dbReference type="CDD" id="cd17729">
    <property type="entry name" value="BRCT_CTDP1"/>
    <property type="match status" value="1"/>
</dbReference>
<dbReference type="InterPro" id="IPR023214">
    <property type="entry name" value="HAD_sf"/>
</dbReference>
<dbReference type="GO" id="GO:0005634">
    <property type="term" value="C:nucleus"/>
    <property type="evidence" value="ECO:0007669"/>
    <property type="project" value="UniProtKB-SubCell"/>
</dbReference>
<dbReference type="SMART" id="SM00577">
    <property type="entry name" value="CPDc"/>
    <property type="match status" value="1"/>
</dbReference>
<feature type="region of interest" description="Disordered" evidence="7">
    <location>
        <begin position="62"/>
        <end position="100"/>
    </location>
</feature>
<dbReference type="Gene3D" id="3.40.50.10190">
    <property type="entry name" value="BRCT domain"/>
    <property type="match status" value="1"/>
</dbReference>
<reference evidence="10 11" key="1">
    <citation type="journal article" date="2015" name="Plant Cell">
        <title>Oil accumulation by the oleaginous diatom Fistulifera solaris as revealed by the genome and transcriptome.</title>
        <authorList>
            <person name="Tanaka T."/>
            <person name="Maeda Y."/>
            <person name="Veluchamy A."/>
            <person name="Tanaka M."/>
            <person name="Abida H."/>
            <person name="Marechal E."/>
            <person name="Bowler C."/>
            <person name="Muto M."/>
            <person name="Sunaga Y."/>
            <person name="Tanaka M."/>
            <person name="Yoshino T."/>
            <person name="Taniguchi T."/>
            <person name="Fukuda Y."/>
            <person name="Nemoto M."/>
            <person name="Matsumoto M."/>
            <person name="Wong P.S."/>
            <person name="Aburatani S."/>
            <person name="Fujibuchi W."/>
        </authorList>
    </citation>
    <scope>NUCLEOTIDE SEQUENCE [LARGE SCALE GENOMIC DNA]</scope>
    <source>
        <strain evidence="10 11">JPCC DA0580</strain>
    </source>
</reference>
<evidence type="ECO:0000259" key="8">
    <source>
        <dbReference type="PROSITE" id="PS50172"/>
    </source>
</evidence>
<evidence type="ECO:0000256" key="2">
    <source>
        <dbReference type="ARBA" id="ARBA00013081"/>
    </source>
</evidence>
<accession>A0A1Z5JRA0</accession>
<evidence type="ECO:0000256" key="4">
    <source>
        <dbReference type="ARBA" id="ARBA00023242"/>
    </source>
</evidence>
<dbReference type="PANTHER" id="PTHR23081:SF36">
    <property type="entry name" value="RNA POLYMERASE II SUBUNIT A C-TERMINAL DOMAIN PHOSPHATASE"/>
    <property type="match status" value="1"/>
</dbReference>
<evidence type="ECO:0000256" key="6">
    <source>
        <dbReference type="ARBA" id="ARBA00048336"/>
    </source>
</evidence>
<dbReference type="SUPFAM" id="SSF56784">
    <property type="entry name" value="HAD-like"/>
    <property type="match status" value="1"/>
</dbReference>
<gene>
    <name evidence="10" type="ORF">FisN_3Hh219</name>
</gene>
<dbReference type="SUPFAM" id="SSF52113">
    <property type="entry name" value="BRCT domain"/>
    <property type="match status" value="1"/>
</dbReference>
<dbReference type="Pfam" id="PF00533">
    <property type="entry name" value="BRCT"/>
    <property type="match status" value="1"/>
</dbReference>
<dbReference type="PROSITE" id="PS50172">
    <property type="entry name" value="BRCT"/>
    <property type="match status" value="1"/>
</dbReference>
<dbReference type="GO" id="GO:0008420">
    <property type="term" value="F:RNA polymerase II CTD heptapeptide repeat phosphatase activity"/>
    <property type="evidence" value="ECO:0007669"/>
    <property type="project" value="InterPro"/>
</dbReference>
<dbReference type="InterPro" id="IPR039189">
    <property type="entry name" value="Fcp1"/>
</dbReference>
<dbReference type="AlphaFoldDB" id="A0A1Z5JRA0"/>
<feature type="compositionally biased region" description="Acidic residues" evidence="7">
    <location>
        <begin position="669"/>
        <end position="693"/>
    </location>
</feature>
<evidence type="ECO:0000259" key="9">
    <source>
        <dbReference type="PROSITE" id="PS50969"/>
    </source>
</evidence>
<dbReference type="Pfam" id="PF03031">
    <property type="entry name" value="NIF"/>
    <property type="match status" value="1"/>
</dbReference>
<dbReference type="EC" id="3.1.3.16" evidence="2"/>
<dbReference type="InterPro" id="IPR004274">
    <property type="entry name" value="FCP1_dom"/>
</dbReference>
<keyword evidence="11" id="KW-1185">Reference proteome</keyword>
<feature type="region of interest" description="Disordered" evidence="7">
    <location>
        <begin position="335"/>
        <end position="354"/>
    </location>
</feature>
<feature type="domain" description="BRCT" evidence="8">
    <location>
        <begin position="556"/>
        <end position="654"/>
    </location>
</feature>
<evidence type="ECO:0000256" key="3">
    <source>
        <dbReference type="ARBA" id="ARBA00022801"/>
    </source>
</evidence>
<dbReference type="Proteomes" id="UP000198406">
    <property type="component" value="Unassembled WGS sequence"/>
</dbReference>
<comment type="catalytic activity">
    <reaction evidence="6">
        <text>O-phospho-L-threonyl-[protein] + H2O = L-threonyl-[protein] + phosphate</text>
        <dbReference type="Rhea" id="RHEA:47004"/>
        <dbReference type="Rhea" id="RHEA-COMP:11060"/>
        <dbReference type="Rhea" id="RHEA-COMP:11605"/>
        <dbReference type="ChEBI" id="CHEBI:15377"/>
        <dbReference type="ChEBI" id="CHEBI:30013"/>
        <dbReference type="ChEBI" id="CHEBI:43474"/>
        <dbReference type="ChEBI" id="CHEBI:61977"/>
        <dbReference type="EC" id="3.1.3.16"/>
    </reaction>
</comment>
<dbReference type="Gene3D" id="3.40.50.1000">
    <property type="entry name" value="HAD superfamily/HAD-like"/>
    <property type="match status" value="2"/>
</dbReference>
<comment type="caution">
    <text evidence="10">The sequence shown here is derived from an EMBL/GenBank/DDBJ whole genome shotgun (WGS) entry which is preliminary data.</text>
</comment>
<dbReference type="PANTHER" id="PTHR23081">
    <property type="entry name" value="RNA POLYMERASE II CTD PHOSPHATASE"/>
    <property type="match status" value="1"/>
</dbReference>
<dbReference type="InterPro" id="IPR001357">
    <property type="entry name" value="BRCT_dom"/>
</dbReference>
<feature type="compositionally biased region" description="Basic and acidic residues" evidence="7">
    <location>
        <begin position="337"/>
        <end position="347"/>
    </location>
</feature>
<evidence type="ECO:0000256" key="7">
    <source>
        <dbReference type="SAM" id="MobiDB-lite"/>
    </source>
</evidence>
<evidence type="ECO:0000256" key="5">
    <source>
        <dbReference type="ARBA" id="ARBA00047761"/>
    </source>
</evidence>
<dbReference type="InterPro" id="IPR036420">
    <property type="entry name" value="BRCT_dom_sf"/>
</dbReference>
<comment type="catalytic activity">
    <reaction evidence="5">
        <text>O-phospho-L-seryl-[protein] + H2O = L-seryl-[protein] + phosphate</text>
        <dbReference type="Rhea" id="RHEA:20629"/>
        <dbReference type="Rhea" id="RHEA-COMP:9863"/>
        <dbReference type="Rhea" id="RHEA-COMP:11604"/>
        <dbReference type="ChEBI" id="CHEBI:15377"/>
        <dbReference type="ChEBI" id="CHEBI:29999"/>
        <dbReference type="ChEBI" id="CHEBI:43474"/>
        <dbReference type="ChEBI" id="CHEBI:83421"/>
        <dbReference type="EC" id="3.1.3.16"/>
    </reaction>
</comment>
<evidence type="ECO:0000313" key="11">
    <source>
        <dbReference type="Proteomes" id="UP000198406"/>
    </source>
</evidence>